<comment type="caution">
    <text evidence="3">The sequence shown here is derived from an EMBL/GenBank/DDBJ whole genome shotgun (WGS) entry which is preliminary data.</text>
</comment>
<name>A0ABV5ABK4_9BACL</name>
<feature type="domain" description="DAHP synthetase I/KDSA" evidence="2">
    <location>
        <begin position="83"/>
        <end position="317"/>
    </location>
</feature>
<dbReference type="InterPro" id="IPR006218">
    <property type="entry name" value="DAHP1/KDSA"/>
</dbReference>
<dbReference type="GO" id="GO:0003849">
    <property type="term" value="F:3-deoxy-7-phosphoheptulonate synthase activity"/>
    <property type="evidence" value="ECO:0007669"/>
    <property type="project" value="UniProtKB-EC"/>
</dbReference>
<dbReference type="InterPro" id="IPR013785">
    <property type="entry name" value="Aldolase_TIM"/>
</dbReference>
<keyword evidence="4" id="KW-1185">Reference proteome</keyword>
<evidence type="ECO:0000313" key="3">
    <source>
        <dbReference type="EMBL" id="MFB5189652.1"/>
    </source>
</evidence>
<dbReference type="SUPFAM" id="SSF51569">
    <property type="entry name" value="Aldolase"/>
    <property type="match status" value="1"/>
</dbReference>
<dbReference type="EMBL" id="JBDXSU010000003">
    <property type="protein sequence ID" value="MFB5189652.1"/>
    <property type="molecule type" value="Genomic_DNA"/>
</dbReference>
<evidence type="ECO:0000313" key="4">
    <source>
        <dbReference type="Proteomes" id="UP001579974"/>
    </source>
</evidence>
<dbReference type="NCBIfam" id="NF009239">
    <property type="entry name" value="PRK12595.1"/>
    <property type="match status" value="1"/>
</dbReference>
<proteinExistence type="predicted"/>
<dbReference type="PANTHER" id="PTHR43018:SF1">
    <property type="entry name" value="PROTEIN AROA(G)"/>
    <property type="match status" value="1"/>
</dbReference>
<dbReference type="Gene3D" id="3.20.20.70">
    <property type="entry name" value="Aldolase class I"/>
    <property type="match status" value="1"/>
</dbReference>
<gene>
    <name evidence="3" type="primary">aroF</name>
    <name evidence="3" type="ORF">KKP3000_002928</name>
</gene>
<dbReference type="Pfam" id="PF00793">
    <property type="entry name" value="DAHP_synth_1"/>
    <property type="match status" value="1"/>
</dbReference>
<keyword evidence="1 3" id="KW-0808">Transferase</keyword>
<accession>A0ABV5ABK4</accession>
<dbReference type="InterPro" id="IPR052899">
    <property type="entry name" value="Class-I_DAHP_synthase"/>
</dbReference>
<dbReference type="NCBIfam" id="NF006421">
    <property type="entry name" value="PRK08673.1"/>
    <property type="match status" value="1"/>
</dbReference>
<evidence type="ECO:0000259" key="2">
    <source>
        <dbReference type="Pfam" id="PF00793"/>
    </source>
</evidence>
<sequence length="338" mass="36187">MVIVLRPQLSDEQINRVLTAIQEGGHTGYQAGPSTIVVPKNDASLEASLAKFAEVQQVVPVKSPYPLASREFHRENTVVNVRGHLIGGGKPTIMAGPCSVESVENIIEIAQAVKAAGGHLIRGGAFKPRSSPYSFQGHGEEGLKMLAIAREKTGLGIISEVMEPDKVGLVAEYVDVLQIGARNMQNYPLLREVGKAGKPVMLKRGLSGTIEEWLMAAEYILAQGNPDVILCERGIRTYEKATRNTLDLNAIPVVQSLSHLPIVVDPSHGIGKSEFVRPMARAGIAAGAAGVIVEIHPNPAKAWSDAAQTLDFDEFRALVDDVNRISAALAPSRPLVHA</sequence>
<dbReference type="NCBIfam" id="TIGR01361">
    <property type="entry name" value="DAHP_synth_Bsub"/>
    <property type="match status" value="1"/>
</dbReference>
<dbReference type="Proteomes" id="UP001579974">
    <property type="component" value="Unassembled WGS sequence"/>
</dbReference>
<dbReference type="Gene3D" id="3.30.70.1140">
    <property type="entry name" value="Phospho-2-dehydro-3-deoxyheptonate aldolase, domain 1"/>
    <property type="match status" value="1"/>
</dbReference>
<organism evidence="3 4">
    <name type="scientific">Alicyclobacillus fastidiosus</name>
    <dbReference type="NCBI Taxonomy" id="392011"/>
    <lineage>
        <taxon>Bacteria</taxon>
        <taxon>Bacillati</taxon>
        <taxon>Bacillota</taxon>
        <taxon>Bacilli</taxon>
        <taxon>Bacillales</taxon>
        <taxon>Alicyclobacillaceae</taxon>
        <taxon>Alicyclobacillus</taxon>
    </lineage>
</organism>
<dbReference type="RefSeq" id="WP_275475299.1">
    <property type="nucleotide sequence ID" value="NZ_CP162940.1"/>
</dbReference>
<dbReference type="InterPro" id="IPR006268">
    <property type="entry name" value="DAHP_syn_2"/>
</dbReference>
<dbReference type="PANTHER" id="PTHR43018">
    <property type="entry name" value="PHOSPHO-2-DEHYDRO-3-DEOXYHEPTONATE ALDOLASE"/>
    <property type="match status" value="1"/>
</dbReference>
<reference evidence="3 4" key="1">
    <citation type="journal article" date="2024" name="Int. J. Mol. Sci.">
        <title>Exploration of Alicyclobacillus spp. Genome in Search of Antibiotic Resistance.</title>
        <authorList>
            <person name="Bucka-Kolendo J."/>
            <person name="Kiousi D.E."/>
            <person name="Dekowska A."/>
            <person name="Mikolajczuk-Szczyrba A."/>
            <person name="Karadedos D.M."/>
            <person name="Michael P."/>
            <person name="Galanis A."/>
            <person name="Sokolowska B."/>
        </authorList>
    </citation>
    <scope>NUCLEOTIDE SEQUENCE [LARGE SCALE GENOMIC DNA]</scope>
    <source>
        <strain evidence="3 4">KKP 3000</strain>
    </source>
</reference>
<protein>
    <submittedName>
        <fullName evidence="3">3-deoxy-7-phosphoheptulonate synthase</fullName>
        <ecNumber evidence="3">2.5.1.54</ecNumber>
    </submittedName>
</protein>
<evidence type="ECO:0000256" key="1">
    <source>
        <dbReference type="ARBA" id="ARBA00022679"/>
    </source>
</evidence>
<dbReference type="EC" id="2.5.1.54" evidence="3"/>